<evidence type="ECO:0000313" key="1">
    <source>
        <dbReference type="EMBL" id="SDW98576.1"/>
    </source>
</evidence>
<protein>
    <submittedName>
        <fullName evidence="1">Uncharacterized protein</fullName>
    </submittedName>
</protein>
<comment type="caution">
    <text evidence="1">The sequence shown here is derived from an EMBL/GenBank/DDBJ whole genome shotgun (WGS) entry which is preliminary data.</text>
</comment>
<dbReference type="EMBL" id="FNOP01000010">
    <property type="protein sequence ID" value="SDW98576.1"/>
    <property type="molecule type" value="Genomic_DNA"/>
</dbReference>
<dbReference type="AlphaFoldDB" id="A0A1H2Y0B5"/>
<reference evidence="1 2" key="1">
    <citation type="submission" date="2016-10" db="EMBL/GenBank/DDBJ databases">
        <authorList>
            <person name="Varghese N."/>
            <person name="Submissions S."/>
        </authorList>
    </citation>
    <scope>NUCLEOTIDE SEQUENCE [LARGE SCALE GENOMIC DNA]</scope>
    <source>
        <strain evidence="1 2">WCC6</strain>
    </source>
</reference>
<gene>
    <name evidence="1" type="ORF">SAMN05216495_1109</name>
</gene>
<evidence type="ECO:0000313" key="2">
    <source>
        <dbReference type="Proteomes" id="UP000182379"/>
    </source>
</evidence>
<sequence length="135" mass="15456">MFLITAVDDSGGLLFNQRRQSQDRLLRARILDLTGDAPLWMDAYSAGLFEPPAANIRVAEDFLDQAGAGEYCLLEDREAAPYLDKIEKIILYRWNRAYPGDFFFDIDLNEGWRKISSTDFPGSSHEKITEEVYVK</sequence>
<name>A0A1H2Y0B5_ACIFE</name>
<dbReference type="Proteomes" id="UP000182379">
    <property type="component" value="Unassembled WGS sequence"/>
</dbReference>
<proteinExistence type="predicted"/>
<dbReference type="RefSeq" id="WP_074706457.1">
    <property type="nucleotide sequence ID" value="NZ_CALAKB010000002.1"/>
</dbReference>
<organism evidence="1 2">
    <name type="scientific">Acidaminococcus fermentans</name>
    <dbReference type="NCBI Taxonomy" id="905"/>
    <lineage>
        <taxon>Bacteria</taxon>
        <taxon>Bacillati</taxon>
        <taxon>Bacillota</taxon>
        <taxon>Negativicutes</taxon>
        <taxon>Acidaminococcales</taxon>
        <taxon>Acidaminococcaceae</taxon>
        <taxon>Acidaminococcus</taxon>
    </lineage>
</organism>
<accession>A0A1H2Y0B5</accession>